<dbReference type="InterPro" id="IPR042197">
    <property type="entry name" value="Apaf_helical"/>
</dbReference>
<evidence type="ECO:0000313" key="13">
    <source>
        <dbReference type="Proteomes" id="UP000006591"/>
    </source>
</evidence>
<dbReference type="SUPFAM" id="SSF52058">
    <property type="entry name" value="L domain-like"/>
    <property type="match status" value="1"/>
</dbReference>
<dbReference type="InterPro" id="IPR058922">
    <property type="entry name" value="WHD_DRP"/>
</dbReference>
<dbReference type="SUPFAM" id="SSF52047">
    <property type="entry name" value="RNI-like"/>
    <property type="match status" value="1"/>
</dbReference>
<evidence type="ECO:0000259" key="10">
    <source>
        <dbReference type="Pfam" id="PF23559"/>
    </source>
</evidence>
<dbReference type="PANTHER" id="PTHR36766">
    <property type="entry name" value="PLANT BROAD-SPECTRUM MILDEW RESISTANCE PROTEIN RPW8"/>
    <property type="match status" value="1"/>
</dbReference>
<feature type="domain" description="R13L1/DRL21-like LRR repeat region" evidence="11">
    <location>
        <begin position="668"/>
        <end position="813"/>
    </location>
</feature>
<dbReference type="Gene3D" id="3.40.50.300">
    <property type="entry name" value="P-loop containing nucleotide triphosphate hydrolases"/>
    <property type="match status" value="1"/>
</dbReference>
<dbReference type="InterPro" id="IPR056789">
    <property type="entry name" value="LRR_R13L1-DRL21"/>
</dbReference>
<dbReference type="InterPro" id="IPR041118">
    <property type="entry name" value="Rx_N"/>
</dbReference>
<keyword evidence="7" id="KW-0175">Coiled coil</keyword>
<organism evidence="12">
    <name type="scientific">Oryza nivara</name>
    <name type="common">Indian wild rice</name>
    <name type="synonym">Oryza sativa f. spontanea</name>
    <dbReference type="NCBI Taxonomy" id="4536"/>
    <lineage>
        <taxon>Eukaryota</taxon>
        <taxon>Viridiplantae</taxon>
        <taxon>Streptophyta</taxon>
        <taxon>Embryophyta</taxon>
        <taxon>Tracheophyta</taxon>
        <taxon>Spermatophyta</taxon>
        <taxon>Magnoliopsida</taxon>
        <taxon>Liliopsida</taxon>
        <taxon>Poales</taxon>
        <taxon>Poaceae</taxon>
        <taxon>BOP clade</taxon>
        <taxon>Oryzoideae</taxon>
        <taxon>Oryzeae</taxon>
        <taxon>Oryzinae</taxon>
        <taxon>Oryza</taxon>
    </lineage>
</organism>
<sequence length="1041" mass="118343">MAGLFASSAVKWAIDNLSSLLPAAAAAGSSRGLDALEELRMLERTMRRIHATLRDAEQRWNIREESAKLRLEELKELAYDAEDVVEEYEYEVNRRKVEALERLAAVHGGGGASKRKREEVHEEQFSTESGIVPVPSELADRTRTVIQRFCEIKDYCDSFSLSDNDGDRRIVPDINAMRQTSSFVFAPRILGRKKDMENVIAKLLSGEGSRVGGCMSVLAIVGMGGLGKTTLAQLVYNDPRVRQSFDLCAWAYVSECFDVHNLTRKIISSLTQSNCDHIQSGDLQGALANEIKDKRVFLVFDDVWNERSDYWELLITPMFASKCCDIIVTTRNETVARLVQTTQMYNMNCLSPDESWSLFKQTAFTEQENISPANLVEIARMVSEKCKGLPLVIKTVGSILRFETNEIKWRDVLQSELWDLEQTQNEVLPVLELSYKHMPIDLKQCFVALSLYPKYYYLDENMVVWLWKLLGLLQGDEIGKLYFNELVQRSLLQSSIHGQKVMHDLVHDLACFLAGEEFFRLEEDKQTEVPRGARYMSIMPRSLCRKRIQISNASQSLRAIIVIMGDIDIVNPEVLFTHCKKLRIIYVVQGSVQKALLDFIGGMKLLRHLTLSGYECATHLSRPNSMSELFNLQTLDIQAYTLLKIGRLINLQTLPEIHLMKCGCFVDIRELRNMNKIRKLCIRGLRNVPSIMHADEAHLQSKRNLEVLELDFDELFLDKDFDELRSCEHTEHGDANEAAVTQSRGQLLEKLQPHYQSLKVLRIQNLNHGNYPSWLGSASFSKLTELKLQACQSQHLPTLGELPSLKSLDISRMEFVEHIGHEFCSLQQRFKGFQALQDLSFDGMTRLSEWSGVEDGEFPHLETLLFWNAIELKSLPFVPLSCLRNLRLYGCKNLVTFPASATMKELSISSCEKLKELPALPSLRSLDLSHCPSLFALGHFPLLTSLGLYYIFNEDILCKLVNSYMTLEDLTIWSDTIKSFALEPLGLPSLRKLELRCPNLHYCGALTSLSSLKILNITGSPQLHIPHSSLQSQLEELIVDP</sequence>
<evidence type="ECO:0000259" key="9">
    <source>
        <dbReference type="Pfam" id="PF18052"/>
    </source>
</evidence>
<dbReference type="InterPro" id="IPR002182">
    <property type="entry name" value="NB-ARC"/>
</dbReference>
<dbReference type="Proteomes" id="UP000006591">
    <property type="component" value="Chromosome 11"/>
</dbReference>
<keyword evidence="6" id="KW-0067">ATP-binding</keyword>
<dbReference type="Pfam" id="PF18052">
    <property type="entry name" value="Rx_N"/>
    <property type="match status" value="1"/>
</dbReference>
<dbReference type="GO" id="GO:0051707">
    <property type="term" value="P:response to other organism"/>
    <property type="evidence" value="ECO:0007669"/>
    <property type="project" value="UniProtKB-ARBA"/>
</dbReference>
<evidence type="ECO:0000259" key="11">
    <source>
        <dbReference type="Pfam" id="PF25019"/>
    </source>
</evidence>
<keyword evidence="5" id="KW-0611">Plant defense</keyword>
<reference evidence="12" key="1">
    <citation type="submission" date="2015-04" db="UniProtKB">
        <authorList>
            <consortium name="EnsemblPlants"/>
        </authorList>
    </citation>
    <scope>IDENTIFICATION</scope>
    <source>
        <strain evidence="12">SL10</strain>
    </source>
</reference>
<dbReference type="InterPro" id="IPR032675">
    <property type="entry name" value="LRR_dom_sf"/>
</dbReference>
<dbReference type="EnsemblPlants" id="ONIVA11G13650.1">
    <property type="protein sequence ID" value="ONIVA11G13650.1"/>
    <property type="gene ID" value="ONIVA11G13650"/>
</dbReference>
<feature type="domain" description="Disease resistance protein winged helix" evidence="10">
    <location>
        <begin position="451"/>
        <end position="510"/>
    </location>
</feature>
<dbReference type="GO" id="GO:0043531">
    <property type="term" value="F:ADP binding"/>
    <property type="evidence" value="ECO:0007669"/>
    <property type="project" value="InterPro"/>
</dbReference>
<dbReference type="PRINTS" id="PR00364">
    <property type="entry name" value="DISEASERSIST"/>
</dbReference>
<dbReference type="InterPro" id="IPR036388">
    <property type="entry name" value="WH-like_DNA-bd_sf"/>
</dbReference>
<dbReference type="SUPFAM" id="SSF52540">
    <property type="entry name" value="P-loop containing nucleoside triphosphate hydrolases"/>
    <property type="match status" value="1"/>
</dbReference>
<dbReference type="Gramene" id="ONIVA11G13650.1">
    <property type="protein sequence ID" value="ONIVA11G13650.1"/>
    <property type="gene ID" value="ONIVA11G13650"/>
</dbReference>
<name>A0A0E0J251_ORYNI</name>
<feature type="domain" description="Disease resistance N-terminal" evidence="9">
    <location>
        <begin position="9"/>
        <end position="98"/>
    </location>
</feature>
<dbReference type="Pfam" id="PF23559">
    <property type="entry name" value="WHD_DRP"/>
    <property type="match status" value="1"/>
</dbReference>
<evidence type="ECO:0000259" key="8">
    <source>
        <dbReference type="Pfam" id="PF00931"/>
    </source>
</evidence>
<feature type="coiled-coil region" evidence="7">
    <location>
        <begin position="39"/>
        <end position="91"/>
    </location>
</feature>
<comment type="similarity">
    <text evidence="1">Belongs to the disease resistance NB-LRR family.</text>
</comment>
<proteinExistence type="inferred from homology"/>
<evidence type="ECO:0000313" key="12">
    <source>
        <dbReference type="EnsemblPlants" id="ONIVA11G13650.1"/>
    </source>
</evidence>
<keyword evidence="3" id="KW-0677">Repeat</keyword>
<evidence type="ECO:0000256" key="1">
    <source>
        <dbReference type="ARBA" id="ARBA00008894"/>
    </source>
</evidence>
<dbReference type="Gene3D" id="3.80.10.10">
    <property type="entry name" value="Ribonuclease Inhibitor"/>
    <property type="match status" value="3"/>
</dbReference>
<evidence type="ECO:0000256" key="3">
    <source>
        <dbReference type="ARBA" id="ARBA00022737"/>
    </source>
</evidence>
<evidence type="ECO:0000256" key="7">
    <source>
        <dbReference type="SAM" id="Coils"/>
    </source>
</evidence>
<dbReference type="eggNOG" id="KOG4658">
    <property type="taxonomic scope" value="Eukaryota"/>
</dbReference>
<dbReference type="Gene3D" id="1.10.8.430">
    <property type="entry name" value="Helical domain of apoptotic protease-activating factors"/>
    <property type="match status" value="1"/>
</dbReference>
<dbReference type="PANTHER" id="PTHR36766:SF55">
    <property type="entry name" value="OS11G0492900 PROTEIN"/>
    <property type="match status" value="1"/>
</dbReference>
<accession>A0A0E0J251</accession>
<dbReference type="HOGENOM" id="CLU_000837_8_2_1"/>
<dbReference type="OMA" id="THADEAH"/>
<dbReference type="AlphaFoldDB" id="A0A0E0J251"/>
<evidence type="ECO:0000256" key="5">
    <source>
        <dbReference type="ARBA" id="ARBA00022821"/>
    </source>
</evidence>
<dbReference type="Pfam" id="PF00931">
    <property type="entry name" value="NB-ARC"/>
    <property type="match status" value="1"/>
</dbReference>
<reference evidence="12" key="2">
    <citation type="submission" date="2018-04" db="EMBL/GenBank/DDBJ databases">
        <title>OnivRS2 (Oryza nivara Reference Sequence Version 2).</title>
        <authorList>
            <person name="Zhang J."/>
            <person name="Kudrna D."/>
            <person name="Lee S."/>
            <person name="Talag J."/>
            <person name="Rajasekar S."/>
            <person name="Welchert J."/>
            <person name="Hsing Y.-I."/>
            <person name="Wing R.A."/>
        </authorList>
    </citation>
    <scope>NUCLEOTIDE SEQUENCE [LARGE SCALE GENOMIC DNA]</scope>
    <source>
        <strain evidence="12">SL10</strain>
    </source>
</reference>
<feature type="domain" description="NB-ARC" evidence="8">
    <location>
        <begin position="193"/>
        <end position="367"/>
    </location>
</feature>
<dbReference type="GO" id="GO:0006952">
    <property type="term" value="P:defense response"/>
    <property type="evidence" value="ECO:0007669"/>
    <property type="project" value="UniProtKB-KW"/>
</dbReference>
<dbReference type="Pfam" id="PF25019">
    <property type="entry name" value="LRR_R13L1-DRL21"/>
    <property type="match status" value="1"/>
</dbReference>
<dbReference type="FunFam" id="3.40.50.300:FF:001091">
    <property type="entry name" value="Probable disease resistance protein At1g61300"/>
    <property type="match status" value="1"/>
</dbReference>
<dbReference type="InterPro" id="IPR027417">
    <property type="entry name" value="P-loop_NTPase"/>
</dbReference>
<evidence type="ECO:0000256" key="6">
    <source>
        <dbReference type="ARBA" id="ARBA00022840"/>
    </source>
</evidence>
<keyword evidence="13" id="KW-1185">Reference proteome</keyword>
<dbReference type="GO" id="GO:0005524">
    <property type="term" value="F:ATP binding"/>
    <property type="evidence" value="ECO:0007669"/>
    <property type="project" value="UniProtKB-KW"/>
</dbReference>
<dbReference type="STRING" id="4536.A0A0E0J251"/>
<dbReference type="Gene3D" id="1.10.10.10">
    <property type="entry name" value="Winged helix-like DNA-binding domain superfamily/Winged helix DNA-binding domain"/>
    <property type="match status" value="1"/>
</dbReference>
<protein>
    <recommendedName>
        <fullName evidence="14">NB-ARC domain-containing protein</fullName>
    </recommendedName>
</protein>
<dbReference type="Gene3D" id="1.20.5.4130">
    <property type="match status" value="1"/>
</dbReference>
<evidence type="ECO:0000256" key="4">
    <source>
        <dbReference type="ARBA" id="ARBA00022741"/>
    </source>
</evidence>
<evidence type="ECO:0008006" key="14">
    <source>
        <dbReference type="Google" id="ProtNLM"/>
    </source>
</evidence>
<keyword evidence="4" id="KW-0547">Nucleotide-binding</keyword>
<evidence type="ECO:0000256" key="2">
    <source>
        <dbReference type="ARBA" id="ARBA00022614"/>
    </source>
</evidence>
<keyword evidence="2" id="KW-0433">Leucine-rich repeat</keyword>